<accession>A0ABN3SJV6</accession>
<feature type="transmembrane region" description="Helical" evidence="1">
    <location>
        <begin position="166"/>
        <end position="186"/>
    </location>
</feature>
<comment type="caution">
    <text evidence="2">The sequence shown here is derived from an EMBL/GenBank/DDBJ whole genome shotgun (WGS) entry which is preliminary data.</text>
</comment>
<proteinExistence type="predicted"/>
<dbReference type="Pfam" id="PF08592">
    <property type="entry name" value="Anthrone_oxy"/>
    <property type="match status" value="1"/>
</dbReference>
<name>A0ABN3SJV6_9ACTN</name>
<protein>
    <submittedName>
        <fullName evidence="2">DUF1772 domain-containing protein</fullName>
    </submittedName>
</protein>
<dbReference type="InterPro" id="IPR013901">
    <property type="entry name" value="Anthrone_oxy"/>
</dbReference>
<sequence length="193" mass="21053">MIVDGSLGERVVRYSHPGRTAHPSRWERMMDVLSTLALIAATLSMGMVSSVFALYAHTVMPGLRRTDDRTFVGAFQALDRAIINPWFIGGGFLGALLFTIAAAVTQLGRPAFAWIVIALVLYAVTVVITIAVNVPRNDAIKAAGDPDRMDVAAVRRQFDEARWARFNLVRVFTSVPAFALLVWALVLHGQSSA</sequence>
<evidence type="ECO:0000313" key="2">
    <source>
        <dbReference type="EMBL" id="GAA2678914.1"/>
    </source>
</evidence>
<feature type="transmembrane region" description="Helical" evidence="1">
    <location>
        <begin position="86"/>
        <end position="105"/>
    </location>
</feature>
<evidence type="ECO:0000313" key="3">
    <source>
        <dbReference type="Proteomes" id="UP001501666"/>
    </source>
</evidence>
<organism evidence="2 3">
    <name type="scientific">Nonomuraea recticatena</name>
    <dbReference type="NCBI Taxonomy" id="46178"/>
    <lineage>
        <taxon>Bacteria</taxon>
        <taxon>Bacillati</taxon>
        <taxon>Actinomycetota</taxon>
        <taxon>Actinomycetes</taxon>
        <taxon>Streptosporangiales</taxon>
        <taxon>Streptosporangiaceae</taxon>
        <taxon>Nonomuraea</taxon>
    </lineage>
</organism>
<reference evidence="2 3" key="1">
    <citation type="journal article" date="2019" name="Int. J. Syst. Evol. Microbiol.">
        <title>The Global Catalogue of Microorganisms (GCM) 10K type strain sequencing project: providing services to taxonomists for standard genome sequencing and annotation.</title>
        <authorList>
            <consortium name="The Broad Institute Genomics Platform"/>
            <consortium name="The Broad Institute Genome Sequencing Center for Infectious Disease"/>
            <person name="Wu L."/>
            <person name="Ma J."/>
        </authorList>
    </citation>
    <scope>NUCLEOTIDE SEQUENCE [LARGE SCALE GENOMIC DNA]</scope>
    <source>
        <strain evidence="2 3">JCM 6835</strain>
    </source>
</reference>
<keyword evidence="1" id="KW-1133">Transmembrane helix</keyword>
<feature type="transmembrane region" description="Helical" evidence="1">
    <location>
        <begin position="111"/>
        <end position="132"/>
    </location>
</feature>
<keyword evidence="1" id="KW-0812">Transmembrane</keyword>
<dbReference type="EMBL" id="BAAATE010000019">
    <property type="protein sequence ID" value="GAA2678914.1"/>
    <property type="molecule type" value="Genomic_DNA"/>
</dbReference>
<gene>
    <name evidence="2" type="ORF">GCM10010412_062390</name>
</gene>
<keyword evidence="1" id="KW-0472">Membrane</keyword>
<evidence type="ECO:0000256" key="1">
    <source>
        <dbReference type="SAM" id="Phobius"/>
    </source>
</evidence>
<dbReference type="Proteomes" id="UP001501666">
    <property type="component" value="Unassembled WGS sequence"/>
</dbReference>
<feature type="transmembrane region" description="Helical" evidence="1">
    <location>
        <begin position="32"/>
        <end position="55"/>
    </location>
</feature>
<dbReference type="RefSeq" id="WP_379504416.1">
    <property type="nucleotide sequence ID" value="NZ_JBHTEV010000001.1"/>
</dbReference>
<keyword evidence="3" id="KW-1185">Reference proteome</keyword>